<feature type="compositionally biased region" description="Low complexity" evidence="2">
    <location>
        <begin position="609"/>
        <end position="623"/>
    </location>
</feature>
<feature type="compositionally biased region" description="Low complexity" evidence="2">
    <location>
        <begin position="40"/>
        <end position="49"/>
    </location>
</feature>
<proteinExistence type="predicted"/>
<feature type="region of interest" description="Disordered" evidence="2">
    <location>
        <begin position="311"/>
        <end position="536"/>
    </location>
</feature>
<accession>A0A8C3A6F0</accession>
<feature type="compositionally biased region" description="Polar residues" evidence="2">
    <location>
        <begin position="517"/>
        <end position="536"/>
    </location>
</feature>
<dbReference type="InterPro" id="IPR016024">
    <property type="entry name" value="ARM-type_fold"/>
</dbReference>
<dbReference type="GO" id="GO:0008017">
    <property type="term" value="F:microtubule binding"/>
    <property type="evidence" value="ECO:0007669"/>
    <property type="project" value="TreeGrafter"/>
</dbReference>
<dbReference type="InterPro" id="IPR011989">
    <property type="entry name" value="ARM-like"/>
</dbReference>
<dbReference type="GO" id="GO:0000776">
    <property type="term" value="C:kinetochore"/>
    <property type="evidence" value="ECO:0007669"/>
    <property type="project" value="TreeGrafter"/>
</dbReference>
<dbReference type="GO" id="GO:0072686">
    <property type="term" value="C:mitotic spindle"/>
    <property type="evidence" value="ECO:0007669"/>
    <property type="project" value="TreeGrafter"/>
</dbReference>
<dbReference type="GeneTree" id="ENSGT00940000155574"/>
<organism evidence="4 5">
    <name type="scientific">Cyclopterus lumpus</name>
    <name type="common">Lumpsucker</name>
    <dbReference type="NCBI Taxonomy" id="8103"/>
    <lineage>
        <taxon>Eukaryota</taxon>
        <taxon>Metazoa</taxon>
        <taxon>Chordata</taxon>
        <taxon>Craniata</taxon>
        <taxon>Vertebrata</taxon>
        <taxon>Euteleostomi</taxon>
        <taxon>Actinopterygii</taxon>
        <taxon>Neopterygii</taxon>
        <taxon>Teleostei</taxon>
        <taxon>Neoteleostei</taxon>
        <taxon>Acanthomorphata</taxon>
        <taxon>Eupercaria</taxon>
        <taxon>Perciformes</taxon>
        <taxon>Cottioidei</taxon>
        <taxon>Cottales</taxon>
        <taxon>Cyclopteridae</taxon>
        <taxon>Cyclopterus</taxon>
    </lineage>
</organism>
<feature type="region of interest" description="Disordered" evidence="2">
    <location>
        <begin position="595"/>
        <end position="628"/>
    </location>
</feature>
<feature type="domain" description="TOG" evidence="3">
    <location>
        <begin position="630"/>
        <end position="852"/>
    </location>
</feature>
<feature type="region of interest" description="Disordered" evidence="2">
    <location>
        <begin position="972"/>
        <end position="1010"/>
    </location>
</feature>
<reference evidence="4" key="1">
    <citation type="submission" date="2025-08" db="UniProtKB">
        <authorList>
            <consortium name="Ensembl"/>
        </authorList>
    </citation>
    <scope>IDENTIFICATION</scope>
</reference>
<evidence type="ECO:0000313" key="4">
    <source>
        <dbReference type="Ensembl" id="ENSCLMP00005036735.1"/>
    </source>
</evidence>
<dbReference type="InterPro" id="IPR034085">
    <property type="entry name" value="TOG"/>
</dbReference>
<dbReference type="GO" id="GO:0005881">
    <property type="term" value="C:cytoplasmic microtubule"/>
    <property type="evidence" value="ECO:0007669"/>
    <property type="project" value="TreeGrafter"/>
</dbReference>
<feature type="compositionally biased region" description="Basic and acidic residues" evidence="2">
    <location>
        <begin position="982"/>
        <end position="1010"/>
    </location>
</feature>
<feature type="region of interest" description="Disordered" evidence="2">
    <location>
        <begin position="850"/>
        <end position="897"/>
    </location>
</feature>
<reference evidence="4" key="2">
    <citation type="submission" date="2025-09" db="UniProtKB">
        <authorList>
            <consortium name="Ensembl"/>
        </authorList>
    </citation>
    <scope>IDENTIFICATION</scope>
</reference>
<feature type="compositionally biased region" description="Basic and acidic residues" evidence="2">
    <location>
        <begin position="1"/>
        <end position="10"/>
    </location>
</feature>
<dbReference type="Pfam" id="PF12348">
    <property type="entry name" value="CLASP_N"/>
    <property type="match status" value="1"/>
</dbReference>
<keyword evidence="1" id="KW-0175">Coiled coil</keyword>
<feature type="compositionally biased region" description="Low complexity" evidence="2">
    <location>
        <begin position="430"/>
        <end position="443"/>
    </location>
</feature>
<feature type="compositionally biased region" description="Polar residues" evidence="2">
    <location>
        <begin position="445"/>
        <end position="457"/>
    </location>
</feature>
<dbReference type="PANTHER" id="PTHR21567">
    <property type="entry name" value="CLASP"/>
    <property type="match status" value="1"/>
</dbReference>
<evidence type="ECO:0000256" key="2">
    <source>
        <dbReference type="SAM" id="MobiDB-lite"/>
    </source>
</evidence>
<dbReference type="InterPro" id="IPR024395">
    <property type="entry name" value="CLASP_N_dom"/>
</dbReference>
<dbReference type="GO" id="GO:0005876">
    <property type="term" value="C:spindle microtubule"/>
    <property type="evidence" value="ECO:0007669"/>
    <property type="project" value="TreeGrafter"/>
</dbReference>
<keyword evidence="5" id="KW-1185">Reference proteome</keyword>
<dbReference type="AlphaFoldDB" id="A0A8C3A6F0"/>
<dbReference type="PANTHER" id="PTHR21567:SF30">
    <property type="entry name" value="CLIP-ASSOCIATING PROTEIN 2"/>
    <property type="match status" value="1"/>
</dbReference>
<dbReference type="FunFam" id="1.25.10.10:FF:000005">
    <property type="entry name" value="CLIP-associating protein 1 isoform 2"/>
    <property type="match status" value="1"/>
</dbReference>
<sequence length="1250" mass="137682">MALSPSHDRSFEDDDSVDGNRSSSAQAAFKVPKVPKKPAESSAARRPSATGGKLVSKESAGGVDEEDFIRAFTDVPSVQIYSARDLEDNLNKIREICSDDKHDWDQRAHAMKKVRSLLVAGATNYDCFYQHLRLLDGAFKLSAKDLRSQVVREACITVAYLSSVLGNKFDHGAEAIVPVLFNLIPNCAKVMATSGMLAIRIIIRHTHVPRLIPLITSNCTCKSVAVRRRCFDFLELLLQEWQTHSLERHTAVLVESIKKGIRDADSEARVEARKAYWGLRNHFPAETDALYNSLEPSYQKTLQSCLKSSGSVASLPQSDRSSSSSQESLNRPLTSKWTSTPGRVPAGSTGGLSSASLQRSRSDVDVNAAAVAKHRHVGQTRVTGRLPPGSYSSLGKGPVSRVRTKQPLSTASSVSSQVDSRGRSRTKMVSQSQPGSRSGSPGRVLTSTALSTMSSGTHRVLAGSSGDKTRRSRIPRSQGCSRDSSPTRLSVARGSRIPRPSMSQGCSREASRESSRDTSPVRSFTPLATRSYSRSTGALHTPDTFGAAGSSFGISQSSRLSSSVSAMRILNTGSDVEEALADALVLKHKKPARRRYENSSMYSDDDANSDASSACSERSYSSRNGGAIPTYMRQTEDVAEVLNRCASANWSERKEGLLGLQALLKNQRTLSRVELKRLCEIFTRMFADPHSKVFSMFLETLVDFIHVHKEDLQDWLFVLLTQLLKKMGADLLGSVQAKVQRALDVTRESFPNDLQFTILMRFTVDQTQTPNLKVKVAILKYIDTLTLQMEAPDFVNSSETRSDVRKAAQSVLISLFQLNTPEFTMLLAALPKTFQDGATRLLQNHLKNTGNAAQAPMGSPLTRHTPRSPASWSSPVTSPTNTSQNTPSPSAFDYDTENMNSEDIYSSLKGVTEAIQNFSVRSQEDMNEPVHRREGEEVSGCCLCLRNGTDGRLSDFVDGGRMALDNKTSLLNTPLLSSSPRGAREHFSDSPFKHSRKDTSMDDSEHLTHDSSLDQSELVAELLKELSNHNERIEERKTALRDLLKLIRENTLQVWDEHFKTILLLLLETMGDREHVIRTLALRVLREILSKQPWRFKNYAELTIMKALEAHKDPHKEVVRAAEETAAMLALSISPDQCVKVLCPIIQSADYPIDLAAIKMQTKVVERVPREGLMSLLPEIVPGLIQGYDNSESSVRKASVFCLVAIYAVIGEDLKPHLNQLSGSKLKLLNLYIKRAQSGSSGSEPPSEGL</sequence>
<feature type="domain" description="TOG" evidence="3">
    <location>
        <begin position="1003"/>
        <end position="1246"/>
    </location>
</feature>
<dbReference type="GO" id="GO:0005815">
    <property type="term" value="C:microtubule organizing center"/>
    <property type="evidence" value="ECO:0007669"/>
    <property type="project" value="TreeGrafter"/>
</dbReference>
<name>A0A8C3A6F0_CYCLU</name>
<feature type="compositionally biased region" description="Low complexity" evidence="2">
    <location>
        <begin position="871"/>
        <end position="890"/>
    </location>
</feature>
<feature type="region of interest" description="Disordered" evidence="2">
    <location>
        <begin position="1"/>
        <end position="58"/>
    </location>
</feature>
<dbReference type="SMART" id="SM01349">
    <property type="entry name" value="TOG"/>
    <property type="match status" value="3"/>
</dbReference>
<feature type="compositionally biased region" description="Low complexity" evidence="2">
    <location>
        <begin position="409"/>
        <end position="419"/>
    </location>
</feature>
<dbReference type="Ensembl" id="ENSCLMT00005038178.1">
    <property type="protein sequence ID" value="ENSCLMP00005036735.1"/>
    <property type="gene ID" value="ENSCLMG00005004231.1"/>
</dbReference>
<dbReference type="GO" id="GO:0090307">
    <property type="term" value="P:mitotic spindle assembly"/>
    <property type="evidence" value="ECO:0007669"/>
    <property type="project" value="TreeGrafter"/>
</dbReference>
<dbReference type="GO" id="GO:0040001">
    <property type="term" value="P:establishment of mitotic spindle localization"/>
    <property type="evidence" value="ECO:0007669"/>
    <property type="project" value="TreeGrafter"/>
</dbReference>
<dbReference type="SUPFAM" id="SSF48371">
    <property type="entry name" value="ARM repeat"/>
    <property type="match status" value="1"/>
</dbReference>
<feature type="coiled-coil region" evidence="1">
    <location>
        <begin position="1019"/>
        <end position="1050"/>
    </location>
</feature>
<evidence type="ECO:0000313" key="5">
    <source>
        <dbReference type="Proteomes" id="UP000694565"/>
    </source>
</evidence>
<dbReference type="Proteomes" id="UP000694565">
    <property type="component" value="Unplaced"/>
</dbReference>
<protein>
    <submittedName>
        <fullName evidence="4">Cytoplasmic linker associated protein 2</fullName>
    </submittedName>
</protein>
<dbReference type="GO" id="GO:0045180">
    <property type="term" value="C:basal cortex"/>
    <property type="evidence" value="ECO:0007669"/>
    <property type="project" value="TreeGrafter"/>
</dbReference>
<feature type="compositionally biased region" description="Low complexity" evidence="2">
    <location>
        <begin position="314"/>
        <end position="332"/>
    </location>
</feature>
<evidence type="ECO:0000259" key="3">
    <source>
        <dbReference type="SMART" id="SM01349"/>
    </source>
</evidence>
<evidence type="ECO:0000256" key="1">
    <source>
        <dbReference type="SAM" id="Coils"/>
    </source>
</evidence>
<feature type="compositionally biased region" description="Polar residues" evidence="2">
    <location>
        <begin position="478"/>
        <end position="488"/>
    </location>
</feature>
<dbReference type="Gene3D" id="1.25.10.10">
    <property type="entry name" value="Leucine-rich Repeat Variant"/>
    <property type="match status" value="3"/>
</dbReference>
<feature type="domain" description="TOG" evidence="3">
    <location>
        <begin position="82"/>
        <end position="315"/>
    </location>
</feature>